<feature type="domain" description="ABC transmembrane type-1" evidence="9">
    <location>
        <begin position="70"/>
        <end position="283"/>
    </location>
</feature>
<evidence type="ECO:0000256" key="2">
    <source>
        <dbReference type="ARBA" id="ARBA00007069"/>
    </source>
</evidence>
<dbReference type="PROSITE" id="PS50928">
    <property type="entry name" value="ABC_TM1"/>
    <property type="match status" value="1"/>
</dbReference>
<evidence type="ECO:0000259" key="9">
    <source>
        <dbReference type="PROSITE" id="PS50928"/>
    </source>
</evidence>
<feature type="transmembrane region" description="Helical" evidence="8">
    <location>
        <begin position="74"/>
        <end position="98"/>
    </location>
</feature>
<reference evidence="11" key="1">
    <citation type="submission" date="2016-04" db="EMBL/GenBank/DDBJ databases">
        <authorList>
            <person name="Antunes L.P."/>
            <person name="Martins L.F."/>
            <person name="Pereira R.V."/>
            <person name="Thomas A.M."/>
            <person name="Barbosa D."/>
            <person name="Nascimento L."/>
            <person name="Silva G.M."/>
            <person name="Condomitti G.W."/>
            <person name="Digiampietri L.A."/>
            <person name="Lombardi K.C."/>
            <person name="Ramos P.L."/>
            <person name="Quaggio R.B."/>
            <person name="Oliveira J.C."/>
            <person name="Pascon R.C."/>
            <person name="Cruz J.B."/>
            <person name="Silva A.M."/>
            <person name="Setubal J.C."/>
        </authorList>
    </citation>
    <scope>NUCLEOTIDE SEQUENCE [LARGE SCALE GENOMIC DNA]</scope>
</reference>
<comment type="similarity">
    <text evidence="2 8">Belongs to the binding-protein-dependent transport system permease family. CysTW subfamily.</text>
</comment>
<keyword evidence="3" id="KW-0813">Transport</keyword>
<feature type="transmembrane region" description="Helical" evidence="8">
    <location>
        <begin position="20"/>
        <end position="41"/>
    </location>
</feature>
<feature type="transmembrane region" description="Helical" evidence="8">
    <location>
        <begin position="264"/>
        <end position="286"/>
    </location>
</feature>
<dbReference type="GO" id="GO:0005886">
    <property type="term" value="C:plasma membrane"/>
    <property type="evidence" value="ECO:0007669"/>
    <property type="project" value="UniProtKB-SubCell"/>
</dbReference>
<dbReference type="GO" id="GO:0035435">
    <property type="term" value="P:phosphate ion transmembrane transport"/>
    <property type="evidence" value="ECO:0007669"/>
    <property type="project" value="InterPro"/>
</dbReference>
<dbReference type="Pfam" id="PF00528">
    <property type="entry name" value="BPD_transp_1"/>
    <property type="match status" value="1"/>
</dbReference>
<dbReference type="CDD" id="cd06261">
    <property type="entry name" value="TM_PBP2"/>
    <property type="match status" value="1"/>
</dbReference>
<evidence type="ECO:0000256" key="8">
    <source>
        <dbReference type="RuleBase" id="RU363043"/>
    </source>
</evidence>
<dbReference type="GO" id="GO:0005315">
    <property type="term" value="F:phosphate transmembrane transporter activity"/>
    <property type="evidence" value="ECO:0007669"/>
    <property type="project" value="InterPro"/>
</dbReference>
<evidence type="ECO:0000313" key="11">
    <source>
        <dbReference type="Proteomes" id="UP000194267"/>
    </source>
</evidence>
<evidence type="ECO:0000256" key="1">
    <source>
        <dbReference type="ARBA" id="ARBA00004651"/>
    </source>
</evidence>
<dbReference type="PANTHER" id="PTHR43470">
    <property type="entry name" value="PHOSPHATE TRANSPORT SYSTEM PERMEASE PROTEIN PSTA-RELATED"/>
    <property type="match status" value="1"/>
</dbReference>
<name>A0A1Y2TAQ8_SYMTR</name>
<evidence type="ECO:0000256" key="6">
    <source>
        <dbReference type="ARBA" id="ARBA00022989"/>
    </source>
</evidence>
<accession>A0A1Y2TAQ8</accession>
<feature type="transmembrane region" description="Helical" evidence="8">
    <location>
        <begin position="192"/>
        <end position="213"/>
    </location>
</feature>
<keyword evidence="5 8" id="KW-0812">Transmembrane</keyword>
<gene>
    <name evidence="10" type="ORF">A6D92_00170</name>
</gene>
<dbReference type="Gene3D" id="1.10.3720.10">
    <property type="entry name" value="MetI-like"/>
    <property type="match status" value="1"/>
</dbReference>
<evidence type="ECO:0000256" key="5">
    <source>
        <dbReference type="ARBA" id="ARBA00022692"/>
    </source>
</evidence>
<proteinExistence type="inferred from homology"/>
<dbReference type="AlphaFoldDB" id="A0A1Y2TAQ8"/>
<evidence type="ECO:0000256" key="4">
    <source>
        <dbReference type="ARBA" id="ARBA00022475"/>
    </source>
</evidence>
<keyword evidence="4 8" id="KW-1003">Cell membrane</keyword>
<keyword evidence="6 8" id="KW-1133">Transmembrane helix</keyword>
<evidence type="ECO:0000256" key="7">
    <source>
        <dbReference type="ARBA" id="ARBA00023136"/>
    </source>
</evidence>
<comment type="subcellular location">
    <subcellularLocation>
        <location evidence="1 8">Cell membrane</location>
        <topology evidence="1 8">Multi-pass membrane protein</topology>
    </subcellularLocation>
</comment>
<feature type="transmembrane region" description="Helical" evidence="8">
    <location>
        <begin position="148"/>
        <end position="171"/>
    </location>
</feature>
<comment type="caution">
    <text evidence="10">The sequence shown here is derived from an EMBL/GenBank/DDBJ whole genome shotgun (WGS) entry which is preliminary data.</text>
</comment>
<keyword evidence="7 8" id="KW-0472">Membrane</keyword>
<dbReference type="NCBIfam" id="TIGR00974">
    <property type="entry name" value="3a0107s02c"/>
    <property type="match status" value="1"/>
</dbReference>
<organism evidence="10 11">
    <name type="scientific">Symbiobacterium thermophilum</name>
    <dbReference type="NCBI Taxonomy" id="2734"/>
    <lineage>
        <taxon>Bacteria</taxon>
        <taxon>Bacillati</taxon>
        <taxon>Bacillota</taxon>
        <taxon>Clostridia</taxon>
        <taxon>Eubacteriales</taxon>
        <taxon>Symbiobacteriaceae</taxon>
        <taxon>Symbiobacterium</taxon>
    </lineage>
</organism>
<dbReference type="PANTHER" id="PTHR43470:SF5">
    <property type="entry name" value="PHOSPHATE TRANSPORT SYSTEM PERMEASE PROTEIN PSTA"/>
    <property type="match status" value="1"/>
</dbReference>
<dbReference type="InterPro" id="IPR005672">
    <property type="entry name" value="Phosphate_PstA"/>
</dbReference>
<sequence>MNPVAARRRLRRRLDAASHWLFFLAILAALAVLAVLLWDLLATGLPRLSWSFLTSHASRFADRTGILAPLVGSFYVIVLTAAFALPVGVATAVFLEFYAEGDRPSPLRQSLTQFLKLNIDNLAGVPSIVYGLFGLAFFVRWMQFGRSILAAALTLALMVLPVIIVNTREAIRAVPPSLAHGAYALGASKTQVIFTVILPAALGGILTATILSVSRALGESAPLLAVGAWVYVTSLPRTPLDSFTVLPVQIYYWAGMPQKAFREVASAGILVLLALLLSLNGIAIWLRNKYQKKAEW</sequence>
<dbReference type="InterPro" id="IPR035906">
    <property type="entry name" value="MetI-like_sf"/>
</dbReference>
<evidence type="ECO:0000313" key="10">
    <source>
        <dbReference type="EMBL" id="OTA42313.1"/>
    </source>
</evidence>
<dbReference type="SUPFAM" id="SSF161098">
    <property type="entry name" value="MetI-like"/>
    <property type="match status" value="1"/>
</dbReference>
<dbReference type="Proteomes" id="UP000194267">
    <property type="component" value="Unassembled WGS sequence"/>
</dbReference>
<protein>
    <recommendedName>
        <fullName evidence="8">Phosphate transport system permease protein PstA</fullName>
    </recommendedName>
</protein>
<feature type="transmembrane region" description="Helical" evidence="8">
    <location>
        <begin position="119"/>
        <end position="142"/>
    </location>
</feature>
<evidence type="ECO:0000256" key="3">
    <source>
        <dbReference type="ARBA" id="ARBA00022448"/>
    </source>
</evidence>
<dbReference type="EMBL" id="LWLV01000006">
    <property type="protein sequence ID" value="OTA42313.1"/>
    <property type="molecule type" value="Genomic_DNA"/>
</dbReference>
<dbReference type="InterPro" id="IPR000515">
    <property type="entry name" value="MetI-like"/>
</dbReference>